<proteinExistence type="predicted"/>
<gene>
    <name evidence="2" type="ORF">DN730_00270</name>
</gene>
<dbReference type="RefSeq" id="WP_115466115.1">
    <property type="nucleotide sequence ID" value="NZ_QKRA01000001.1"/>
</dbReference>
<name>A0A370UCV8_9GAMM</name>
<organism evidence="2 3">
    <name type="scientific">Marinomonas piezotolerans</name>
    <dbReference type="NCBI Taxonomy" id="2213058"/>
    <lineage>
        <taxon>Bacteria</taxon>
        <taxon>Pseudomonadati</taxon>
        <taxon>Pseudomonadota</taxon>
        <taxon>Gammaproteobacteria</taxon>
        <taxon>Oceanospirillales</taxon>
        <taxon>Oceanospirillaceae</taxon>
        <taxon>Marinomonas</taxon>
    </lineage>
</organism>
<dbReference type="Proteomes" id="UP000254326">
    <property type="component" value="Unassembled WGS sequence"/>
</dbReference>
<dbReference type="Gene3D" id="3.60.40.10">
    <property type="entry name" value="PPM-type phosphatase domain"/>
    <property type="match status" value="1"/>
</dbReference>
<dbReference type="SUPFAM" id="SSF81606">
    <property type="entry name" value="PP2C-like"/>
    <property type="match status" value="1"/>
</dbReference>
<keyword evidence="3" id="KW-1185">Reference proteome</keyword>
<dbReference type="AlphaFoldDB" id="A0A370UCV8"/>
<reference evidence="2 3" key="1">
    <citation type="submission" date="2018-06" db="EMBL/GenBank/DDBJ databases">
        <title>Marinomonas sp. YLB-05 draft genome sequence.</title>
        <authorList>
            <person name="Yu L."/>
            <person name="Tang X."/>
        </authorList>
    </citation>
    <scope>NUCLEOTIDE SEQUENCE [LARGE SCALE GENOMIC DNA]</scope>
    <source>
        <strain evidence="2 3">YLB-05</strain>
    </source>
</reference>
<evidence type="ECO:0000313" key="3">
    <source>
        <dbReference type="Proteomes" id="UP000254326"/>
    </source>
</evidence>
<dbReference type="Pfam" id="PF13672">
    <property type="entry name" value="PP2C_2"/>
    <property type="match status" value="1"/>
</dbReference>
<accession>A0A370UCV8</accession>
<dbReference type="InterPro" id="IPR001932">
    <property type="entry name" value="PPM-type_phosphatase-like_dom"/>
</dbReference>
<feature type="domain" description="PPM-type phosphatase" evidence="1">
    <location>
        <begin position="11"/>
        <end position="211"/>
    </location>
</feature>
<sequence length="232" mass="25548">MKLAATGSSVIGPAHLFEHTPNQDAVLVRGIQKGWCISVADGLGSRPLSYIGSRYCVQSVQRSLELQAGFNSTPLQISQQIQQFWLSHFGDSHSAFETTCLWASVTPAGSGMAAQVGDGLLLIKSQGQLRVVTSLRDGFGNQTQTLSKAKDHDWTSVEFTLAQPGDGVLLMTDGISDDLIPEHLEGFFDAIFQQLKRSNKRRCKRWLTKELNEWTTPRHGDDKSIAGIFRTE</sequence>
<evidence type="ECO:0000259" key="1">
    <source>
        <dbReference type="Pfam" id="PF13672"/>
    </source>
</evidence>
<protein>
    <submittedName>
        <fullName evidence="2">Protein phosphatase 2C domain-containing protein</fullName>
    </submittedName>
</protein>
<dbReference type="EMBL" id="QKRA01000001">
    <property type="protein sequence ID" value="RDL45525.1"/>
    <property type="molecule type" value="Genomic_DNA"/>
</dbReference>
<evidence type="ECO:0000313" key="2">
    <source>
        <dbReference type="EMBL" id="RDL45525.1"/>
    </source>
</evidence>
<dbReference type="OrthoDB" id="9816099at2"/>
<dbReference type="InterPro" id="IPR036457">
    <property type="entry name" value="PPM-type-like_dom_sf"/>
</dbReference>
<comment type="caution">
    <text evidence="2">The sequence shown here is derived from an EMBL/GenBank/DDBJ whole genome shotgun (WGS) entry which is preliminary data.</text>
</comment>